<comment type="caution">
    <text evidence="1">The sequence shown here is derived from an EMBL/GenBank/DDBJ whole genome shotgun (WGS) entry which is preliminary data.</text>
</comment>
<dbReference type="PANTHER" id="PTHR33702:SF16">
    <property type="match status" value="1"/>
</dbReference>
<sequence>MEMNSYTRRFTKRSKYQRLNDGSNAKKKSWRVKIAKRLRWKRISPRNLWIGFKHAYIRLMLNMAGNVGYLTSGTGIMSQKLPARASGRRISASRKDFDDRLLNEILKNFVASRELATV</sequence>
<gene>
    <name evidence="1" type="ORF">CTI12_AA615070</name>
</gene>
<proteinExistence type="predicted"/>
<dbReference type="PANTHER" id="PTHR33702">
    <property type="entry name" value="BNAA09G40010D PROTEIN"/>
    <property type="match status" value="1"/>
</dbReference>
<name>A0A2U1KD38_ARTAN</name>
<evidence type="ECO:0000313" key="1">
    <source>
        <dbReference type="EMBL" id="PWA34687.1"/>
    </source>
</evidence>
<reference evidence="1 2" key="1">
    <citation type="journal article" date="2018" name="Mol. Plant">
        <title>The genome of Artemisia annua provides insight into the evolution of Asteraceae family and artemisinin biosynthesis.</title>
        <authorList>
            <person name="Shen Q."/>
            <person name="Zhang L."/>
            <person name="Liao Z."/>
            <person name="Wang S."/>
            <person name="Yan T."/>
            <person name="Shi P."/>
            <person name="Liu M."/>
            <person name="Fu X."/>
            <person name="Pan Q."/>
            <person name="Wang Y."/>
            <person name="Lv Z."/>
            <person name="Lu X."/>
            <person name="Zhang F."/>
            <person name="Jiang W."/>
            <person name="Ma Y."/>
            <person name="Chen M."/>
            <person name="Hao X."/>
            <person name="Li L."/>
            <person name="Tang Y."/>
            <person name="Lv G."/>
            <person name="Zhou Y."/>
            <person name="Sun X."/>
            <person name="Brodelius P.E."/>
            <person name="Rose J.K.C."/>
            <person name="Tang K."/>
        </authorList>
    </citation>
    <scope>NUCLEOTIDE SEQUENCE [LARGE SCALE GENOMIC DNA]</scope>
    <source>
        <strain evidence="2">cv. Huhao1</strain>
        <tissue evidence="1">Leaf</tissue>
    </source>
</reference>
<accession>A0A2U1KD38</accession>
<keyword evidence="2" id="KW-1185">Reference proteome</keyword>
<evidence type="ECO:0000313" key="2">
    <source>
        <dbReference type="Proteomes" id="UP000245207"/>
    </source>
</evidence>
<dbReference type="EMBL" id="PKPP01021855">
    <property type="protein sequence ID" value="PWA34687.1"/>
    <property type="molecule type" value="Genomic_DNA"/>
</dbReference>
<protein>
    <submittedName>
        <fullName evidence="1">Uncharacterized protein</fullName>
    </submittedName>
</protein>
<dbReference type="Proteomes" id="UP000245207">
    <property type="component" value="Unassembled WGS sequence"/>
</dbReference>
<organism evidence="1 2">
    <name type="scientific">Artemisia annua</name>
    <name type="common">Sweet wormwood</name>
    <dbReference type="NCBI Taxonomy" id="35608"/>
    <lineage>
        <taxon>Eukaryota</taxon>
        <taxon>Viridiplantae</taxon>
        <taxon>Streptophyta</taxon>
        <taxon>Embryophyta</taxon>
        <taxon>Tracheophyta</taxon>
        <taxon>Spermatophyta</taxon>
        <taxon>Magnoliopsida</taxon>
        <taxon>eudicotyledons</taxon>
        <taxon>Gunneridae</taxon>
        <taxon>Pentapetalae</taxon>
        <taxon>asterids</taxon>
        <taxon>campanulids</taxon>
        <taxon>Asterales</taxon>
        <taxon>Asteraceae</taxon>
        <taxon>Asteroideae</taxon>
        <taxon>Anthemideae</taxon>
        <taxon>Artemisiinae</taxon>
        <taxon>Artemisia</taxon>
    </lineage>
</organism>
<dbReference type="OrthoDB" id="764584at2759"/>
<dbReference type="AlphaFoldDB" id="A0A2U1KD38"/>